<dbReference type="RefSeq" id="WP_238278085.1">
    <property type="nucleotide sequence ID" value="NZ_BPQL01000029.1"/>
</dbReference>
<dbReference type="EMBL" id="JBEPMM010000004">
    <property type="protein sequence ID" value="MET3692360.1"/>
    <property type="molecule type" value="Genomic_DNA"/>
</dbReference>
<keyword evidence="2" id="KW-1185">Reference proteome</keyword>
<proteinExistence type="predicted"/>
<dbReference type="Proteomes" id="UP001549145">
    <property type="component" value="Unassembled WGS sequence"/>
</dbReference>
<sequence>MADDHSSEQEQFFALEAAEQVEFDGEGPFMFPLCEAKAGILMGEDVGILILKTVEGDRFGVPLGHEALSTLYQVLGEALRGLKPADEIIQ</sequence>
<evidence type="ECO:0000313" key="2">
    <source>
        <dbReference type="Proteomes" id="UP001549145"/>
    </source>
</evidence>
<name>A0ABV2L662_9HYPH</name>
<gene>
    <name evidence="1" type="ORF">ABID43_001896</name>
</gene>
<evidence type="ECO:0000313" key="1">
    <source>
        <dbReference type="EMBL" id="MET3692360.1"/>
    </source>
</evidence>
<protein>
    <submittedName>
        <fullName evidence="1">Uncharacterized protein</fullName>
    </submittedName>
</protein>
<accession>A0ABV2L662</accession>
<comment type="caution">
    <text evidence="1">The sequence shown here is derived from an EMBL/GenBank/DDBJ whole genome shotgun (WGS) entry which is preliminary data.</text>
</comment>
<reference evidence="1 2" key="1">
    <citation type="submission" date="2024-06" db="EMBL/GenBank/DDBJ databases">
        <title>Genomic Encyclopedia of Type Strains, Phase IV (KMG-IV): sequencing the most valuable type-strain genomes for metagenomic binning, comparative biology and taxonomic classification.</title>
        <authorList>
            <person name="Goeker M."/>
        </authorList>
    </citation>
    <scope>NUCLEOTIDE SEQUENCE [LARGE SCALE GENOMIC DNA]</scope>
    <source>
        <strain evidence="1 2">DSM 21331</strain>
    </source>
</reference>
<organism evidence="1 2">
    <name type="scientific">Methylobacterium goesingense</name>
    <dbReference type="NCBI Taxonomy" id="243690"/>
    <lineage>
        <taxon>Bacteria</taxon>
        <taxon>Pseudomonadati</taxon>
        <taxon>Pseudomonadota</taxon>
        <taxon>Alphaproteobacteria</taxon>
        <taxon>Hyphomicrobiales</taxon>
        <taxon>Methylobacteriaceae</taxon>
        <taxon>Methylobacterium</taxon>
    </lineage>
</organism>